<evidence type="ECO:0000259" key="2">
    <source>
        <dbReference type="Pfam" id="PF04326"/>
    </source>
</evidence>
<dbReference type="EMBL" id="JAATJH010000004">
    <property type="protein sequence ID" value="NJC27035.1"/>
    <property type="molecule type" value="Genomic_DNA"/>
</dbReference>
<keyword evidence="3" id="KW-0547">Nucleotide-binding</keyword>
<dbReference type="Pfam" id="PF04326">
    <property type="entry name" value="SLFN_AlbA_2"/>
    <property type="match status" value="1"/>
</dbReference>
<dbReference type="RefSeq" id="WP_168037795.1">
    <property type="nucleotide sequence ID" value="NZ_JAATJH010000004.1"/>
</dbReference>
<evidence type="ECO:0000256" key="1">
    <source>
        <dbReference type="SAM" id="MobiDB-lite"/>
    </source>
</evidence>
<dbReference type="Pfam" id="PF13749">
    <property type="entry name" value="HATPase_c_4"/>
    <property type="match status" value="1"/>
</dbReference>
<dbReference type="Gene3D" id="3.30.565.60">
    <property type="match status" value="1"/>
</dbReference>
<protein>
    <submittedName>
        <fullName evidence="3">ATP-dependent DNA helicase RecG</fullName>
        <ecNumber evidence="3">3.6.4.12</ecNumber>
    </submittedName>
</protein>
<dbReference type="InterPro" id="IPR007421">
    <property type="entry name" value="Schlafen_AlbA_2_dom"/>
</dbReference>
<name>A0ABX0XD82_9BACT</name>
<evidence type="ECO:0000313" key="4">
    <source>
        <dbReference type="Proteomes" id="UP000770785"/>
    </source>
</evidence>
<dbReference type="PANTHER" id="PTHR30595:SF6">
    <property type="entry name" value="SCHLAFEN ALBA-2 DOMAIN-CONTAINING PROTEIN"/>
    <property type="match status" value="1"/>
</dbReference>
<feature type="domain" description="Schlafen AlbA-2" evidence="2">
    <location>
        <begin position="15"/>
        <end position="141"/>
    </location>
</feature>
<dbReference type="GO" id="GO:0016787">
    <property type="term" value="F:hydrolase activity"/>
    <property type="evidence" value="ECO:0007669"/>
    <property type="project" value="UniProtKB-KW"/>
</dbReference>
<dbReference type="InterPro" id="IPR038475">
    <property type="entry name" value="RecG_C_sf"/>
</dbReference>
<accession>A0ABX0XD82</accession>
<sequence length="653" mass="72817">MTAKEILTLLNATDELETVEAKRASKMGKSIAETICAYTNTGGITEGYILAGVVREESLFPSYTVVGVPDSDAFQMDVASQCATLFNRPIHPRVTAEQISGKTVVLITVAEADATRKPLYFKKGGLPGGAWIRVGSTDQRCTEEDLEQFYGDRDHFDGSFLDRTSMKDVDEEAVRAYRRLRSSANADAIELTYSDEELLLSLDCLADDESGRLTVAGLLLFGKASTLRRKFPMQRVDYIRVTGNRWDPNPYDRFRSIDMRGPLLLMAFRAVEAIDNDLPKQFRLSEGQLQAQALTIPGLALREAVVNALMHRNYRISGATQIVRYNNRVEIVNPGFSLKPEAQLGEKGSRTRNPRIAAVFHETNLAEAKGSGIQVMRRLLREADFSQPTFTSDRERNEFTVRMLLHHFLNEEDLAWLAQFEAYDLSAEQKFALIFMREVGAINNSTYRQLVDGDLIQAGQDLHHLRKLELIEKKGKTRGTYYVPNFQSAATEASSDGQSGPPVEGSAAEVNPRVTLRQKSAASVQGNGTSVQGRDTSVQGENTGVQADPIDRQENKATVQVGALSVQEQLPKELKQRVELLGKRADRTILTDLVVDLCAWKDLTLQELTEITGRQRTGLVTNYITPLMEAGRIVHTIPDMKKHPDQAYRTVRE</sequence>
<keyword evidence="3" id="KW-0378">Hydrolase</keyword>
<feature type="region of interest" description="Disordered" evidence="1">
    <location>
        <begin position="518"/>
        <end position="544"/>
    </location>
</feature>
<keyword evidence="3" id="KW-0347">Helicase</keyword>
<dbReference type="EC" id="3.6.4.12" evidence="3"/>
<dbReference type="Proteomes" id="UP000770785">
    <property type="component" value="Unassembled WGS sequence"/>
</dbReference>
<dbReference type="GO" id="GO:0003678">
    <property type="term" value="F:DNA helicase activity"/>
    <property type="evidence" value="ECO:0007669"/>
    <property type="project" value="UniProtKB-EC"/>
</dbReference>
<dbReference type="InterPro" id="IPR038461">
    <property type="entry name" value="Schlafen_AlbA_2_dom_sf"/>
</dbReference>
<keyword evidence="3" id="KW-0067">ATP-binding</keyword>
<evidence type="ECO:0000313" key="3">
    <source>
        <dbReference type="EMBL" id="NJC27035.1"/>
    </source>
</evidence>
<reference evidence="3 4" key="1">
    <citation type="submission" date="2020-03" db="EMBL/GenBank/DDBJ databases">
        <title>Genomic Encyclopedia of Type Strains, Phase IV (KMG-IV): sequencing the most valuable type-strain genomes for metagenomic binning, comparative biology and taxonomic classification.</title>
        <authorList>
            <person name="Goeker M."/>
        </authorList>
    </citation>
    <scope>NUCLEOTIDE SEQUENCE [LARGE SCALE GENOMIC DNA]</scope>
    <source>
        <strain evidence="3 4">DSM 105096</strain>
    </source>
</reference>
<organism evidence="3 4">
    <name type="scientific">Neolewinella antarctica</name>
    <dbReference type="NCBI Taxonomy" id="442734"/>
    <lineage>
        <taxon>Bacteria</taxon>
        <taxon>Pseudomonadati</taxon>
        <taxon>Bacteroidota</taxon>
        <taxon>Saprospiria</taxon>
        <taxon>Saprospirales</taxon>
        <taxon>Lewinellaceae</taxon>
        <taxon>Neolewinella</taxon>
    </lineage>
</organism>
<gene>
    <name evidence="3" type="ORF">GGR27_002548</name>
</gene>
<comment type="caution">
    <text evidence="3">The sequence shown here is derived from an EMBL/GenBank/DDBJ whole genome shotgun (WGS) entry which is preliminary data.</text>
</comment>
<dbReference type="Gene3D" id="3.30.950.30">
    <property type="entry name" value="Schlafen, AAA domain"/>
    <property type="match status" value="1"/>
</dbReference>
<dbReference type="Gene3D" id="6.10.10.130">
    <property type="match status" value="1"/>
</dbReference>
<keyword evidence="4" id="KW-1185">Reference proteome</keyword>
<proteinExistence type="predicted"/>
<dbReference type="PANTHER" id="PTHR30595">
    <property type="entry name" value="GLPR-RELATED TRANSCRIPTIONAL REPRESSOR"/>
    <property type="match status" value="1"/>
</dbReference>